<sequence length="243" mass="27352">MKDEAWAASQTRRACRRSGPHQRQSARRFFCFFWGGRKLCGPVRVVGVGPWVWGRACGGGRSWGQGAARGERNTYDKLGHECVCVSCGNRWRLRPDPRCETDPLTFGRRLLFLLLFICPFGRLGWGSVGFGERGRVSLWDGAPAGFVERYLLNGKNENCHRNCHRIAVAAEGGKDDRKRTRSELFSKTIGLLSAGDPEAQLYEGARRRLLIRSLSRAGEGWGRWFGRKRRGAPPLPFDGISNR</sequence>
<dbReference type="Proteomes" id="UP001207468">
    <property type="component" value="Unassembled WGS sequence"/>
</dbReference>
<comment type="caution">
    <text evidence="1">The sequence shown here is derived from an EMBL/GenBank/DDBJ whole genome shotgun (WGS) entry which is preliminary data.</text>
</comment>
<dbReference type="EMBL" id="JAGFNK010000017">
    <property type="protein sequence ID" value="KAI9511715.1"/>
    <property type="molecule type" value="Genomic_DNA"/>
</dbReference>
<accession>A0ACC0UJ07</accession>
<name>A0ACC0UJ07_9AGAM</name>
<evidence type="ECO:0000313" key="1">
    <source>
        <dbReference type="EMBL" id="KAI9511715.1"/>
    </source>
</evidence>
<gene>
    <name evidence="1" type="ORF">F5148DRAFT_224938</name>
</gene>
<evidence type="ECO:0000313" key="2">
    <source>
        <dbReference type="Proteomes" id="UP001207468"/>
    </source>
</evidence>
<protein>
    <submittedName>
        <fullName evidence="1">Uncharacterized protein</fullName>
    </submittedName>
</protein>
<reference evidence="1" key="1">
    <citation type="submission" date="2021-03" db="EMBL/GenBank/DDBJ databases">
        <title>Evolutionary priming and transition to the ectomycorrhizal habit in an iconic lineage of mushroom-forming fungi: is preadaptation a requirement?</title>
        <authorList>
            <consortium name="DOE Joint Genome Institute"/>
            <person name="Looney B.P."/>
            <person name="Miyauchi S."/>
            <person name="Morin E."/>
            <person name="Drula E."/>
            <person name="Courty P.E."/>
            <person name="Chicoki N."/>
            <person name="Fauchery L."/>
            <person name="Kohler A."/>
            <person name="Kuo A."/>
            <person name="LaButti K."/>
            <person name="Pangilinan J."/>
            <person name="Lipzen A."/>
            <person name="Riley R."/>
            <person name="Andreopoulos W."/>
            <person name="He G."/>
            <person name="Johnson J."/>
            <person name="Barry K.W."/>
            <person name="Grigoriev I.V."/>
            <person name="Nagy L."/>
            <person name="Hibbett D."/>
            <person name="Henrissat B."/>
            <person name="Matheny P.B."/>
            <person name="Labbe J."/>
            <person name="Martin A.F."/>
        </authorList>
    </citation>
    <scope>NUCLEOTIDE SEQUENCE</scope>
    <source>
        <strain evidence="1">BPL698</strain>
    </source>
</reference>
<organism evidence="1 2">
    <name type="scientific">Russula earlei</name>
    <dbReference type="NCBI Taxonomy" id="71964"/>
    <lineage>
        <taxon>Eukaryota</taxon>
        <taxon>Fungi</taxon>
        <taxon>Dikarya</taxon>
        <taxon>Basidiomycota</taxon>
        <taxon>Agaricomycotina</taxon>
        <taxon>Agaricomycetes</taxon>
        <taxon>Russulales</taxon>
        <taxon>Russulaceae</taxon>
        <taxon>Russula</taxon>
    </lineage>
</organism>
<keyword evidence="2" id="KW-1185">Reference proteome</keyword>
<proteinExistence type="predicted"/>